<dbReference type="SUPFAM" id="SSF55347">
    <property type="entry name" value="Glyceraldehyde-3-phosphate dehydrogenase-like, C-terminal domain"/>
    <property type="match status" value="1"/>
</dbReference>
<proteinExistence type="predicted"/>
<dbReference type="SUPFAM" id="SSF51735">
    <property type="entry name" value="NAD(P)-binding Rossmann-fold domains"/>
    <property type="match status" value="1"/>
</dbReference>
<dbReference type="EMBL" id="BAABCN010000007">
    <property type="protein sequence ID" value="GAA3881306.1"/>
    <property type="molecule type" value="Genomic_DNA"/>
</dbReference>
<name>A0ABP7KKX2_9MICO</name>
<dbReference type="PANTHER" id="PTHR43818">
    <property type="entry name" value="BCDNA.GH03377"/>
    <property type="match status" value="1"/>
</dbReference>
<evidence type="ECO:0000256" key="1">
    <source>
        <dbReference type="ARBA" id="ARBA00023002"/>
    </source>
</evidence>
<keyword evidence="2" id="KW-0520">NAD</keyword>
<dbReference type="InterPro" id="IPR050463">
    <property type="entry name" value="Gfo/Idh/MocA_oxidrdct_glycsds"/>
</dbReference>
<feature type="domain" description="GFO/IDH/MocA-like oxidoreductase" evidence="4">
    <location>
        <begin position="158"/>
        <end position="270"/>
    </location>
</feature>
<evidence type="ECO:0000313" key="6">
    <source>
        <dbReference type="Proteomes" id="UP001501803"/>
    </source>
</evidence>
<keyword evidence="1" id="KW-0560">Oxidoreductase</keyword>
<dbReference type="Pfam" id="PF22725">
    <property type="entry name" value="GFO_IDH_MocA_C3"/>
    <property type="match status" value="1"/>
</dbReference>
<keyword evidence="6" id="KW-1185">Reference proteome</keyword>
<evidence type="ECO:0000259" key="3">
    <source>
        <dbReference type="Pfam" id="PF01408"/>
    </source>
</evidence>
<accession>A0ABP7KKX2</accession>
<dbReference type="Gene3D" id="3.30.360.10">
    <property type="entry name" value="Dihydrodipicolinate Reductase, domain 2"/>
    <property type="match status" value="1"/>
</dbReference>
<dbReference type="Pfam" id="PF01408">
    <property type="entry name" value="GFO_IDH_MocA"/>
    <property type="match status" value="1"/>
</dbReference>
<protein>
    <submittedName>
        <fullName evidence="5">Gfo/Idh/MocA family oxidoreductase</fullName>
    </submittedName>
</protein>
<dbReference type="InterPro" id="IPR055170">
    <property type="entry name" value="GFO_IDH_MocA-like_dom"/>
</dbReference>
<gene>
    <name evidence="5" type="ORF">GCM10022381_24450</name>
</gene>
<dbReference type="InterPro" id="IPR000683">
    <property type="entry name" value="Gfo/Idh/MocA-like_OxRdtase_N"/>
</dbReference>
<sequence>MPRHGRVLVVHLFDPAVIHENLVSMMESHGAHSLALIGQGAMAEVHAEAWSELGLGSQIRYVCTPRPGAPLTHAPNAQFVTDLDVVLNDPEVDILSVCSPTGTHAEIAIRALQAGKNVLLEKPIALTLADAARVASCAAVSPGTFMVAHVVRFFDGYASMRTRAEAGGLGTVHSVRAGRYSTPRQGTSWITDDSASGGALVDFAIHDFDQLNLFLGTPLSVTAQPGDLPGSCDTTVTYTAGGRGIATTCNVMPVGYSFTSALEITGSHGTETFDYSEESTDSPYAAQAAYFLACVESGASPALCPTESAVLALQVSLAARESFATGRTVELRTE</sequence>
<dbReference type="InterPro" id="IPR036291">
    <property type="entry name" value="NAD(P)-bd_dom_sf"/>
</dbReference>
<evidence type="ECO:0000256" key="2">
    <source>
        <dbReference type="ARBA" id="ARBA00023027"/>
    </source>
</evidence>
<comment type="caution">
    <text evidence="5">The sequence shown here is derived from an EMBL/GenBank/DDBJ whole genome shotgun (WGS) entry which is preliminary data.</text>
</comment>
<evidence type="ECO:0000259" key="4">
    <source>
        <dbReference type="Pfam" id="PF22725"/>
    </source>
</evidence>
<feature type="domain" description="Gfo/Idh/MocA-like oxidoreductase N-terminal" evidence="3">
    <location>
        <begin position="35"/>
        <end position="149"/>
    </location>
</feature>
<evidence type="ECO:0000313" key="5">
    <source>
        <dbReference type="EMBL" id="GAA3881306.1"/>
    </source>
</evidence>
<dbReference type="PANTHER" id="PTHR43818:SF11">
    <property type="entry name" value="BCDNA.GH03377"/>
    <property type="match status" value="1"/>
</dbReference>
<organism evidence="5 6">
    <name type="scientific">Leifsonia kafniensis</name>
    <dbReference type="NCBI Taxonomy" id="475957"/>
    <lineage>
        <taxon>Bacteria</taxon>
        <taxon>Bacillati</taxon>
        <taxon>Actinomycetota</taxon>
        <taxon>Actinomycetes</taxon>
        <taxon>Micrococcales</taxon>
        <taxon>Microbacteriaceae</taxon>
        <taxon>Leifsonia</taxon>
    </lineage>
</organism>
<dbReference type="Gene3D" id="3.40.50.720">
    <property type="entry name" value="NAD(P)-binding Rossmann-like Domain"/>
    <property type="match status" value="1"/>
</dbReference>
<reference evidence="6" key="1">
    <citation type="journal article" date="2019" name="Int. J. Syst. Evol. Microbiol.">
        <title>The Global Catalogue of Microorganisms (GCM) 10K type strain sequencing project: providing services to taxonomists for standard genome sequencing and annotation.</title>
        <authorList>
            <consortium name="The Broad Institute Genomics Platform"/>
            <consortium name="The Broad Institute Genome Sequencing Center for Infectious Disease"/>
            <person name="Wu L."/>
            <person name="Ma J."/>
        </authorList>
    </citation>
    <scope>NUCLEOTIDE SEQUENCE [LARGE SCALE GENOMIC DNA]</scope>
    <source>
        <strain evidence="6">JCM 17021</strain>
    </source>
</reference>
<dbReference type="Proteomes" id="UP001501803">
    <property type="component" value="Unassembled WGS sequence"/>
</dbReference>